<dbReference type="PANTHER" id="PTHR43540">
    <property type="entry name" value="PEROXYUREIDOACRYLATE/UREIDOACRYLATE AMIDOHYDROLASE-RELATED"/>
    <property type="match status" value="1"/>
</dbReference>
<evidence type="ECO:0000313" key="4">
    <source>
        <dbReference type="Proteomes" id="UP000616724"/>
    </source>
</evidence>
<evidence type="ECO:0000259" key="2">
    <source>
        <dbReference type="Pfam" id="PF00857"/>
    </source>
</evidence>
<dbReference type="Gene3D" id="3.40.50.850">
    <property type="entry name" value="Isochorismatase-like"/>
    <property type="match status" value="1"/>
</dbReference>
<comment type="caution">
    <text evidence="3">The sequence shown here is derived from an EMBL/GenBank/DDBJ whole genome shotgun (WGS) entry which is preliminary data.</text>
</comment>
<evidence type="ECO:0000313" key="3">
    <source>
        <dbReference type="EMBL" id="GIH78897.1"/>
    </source>
</evidence>
<sequence>MAIPPITPYPMPDVSDLPANRVDWQPDARRAVLLVHDMQNYFLRAFTPGQSPLVDLMSNVLALRARCSDLGIPVVYSAQPGGQSADQRGLLLDFWGGGIGADPREAEITPELTPRAGDVLLTKWRYSAYQRTRLAELMAGQGRDQLIICGIYAHIGVLMTACEAFMRDVQPFVVADAVADFSADHHRMALTYAAERCAVTTTTRQISRALAREAAGV</sequence>
<dbReference type="SUPFAM" id="SSF52499">
    <property type="entry name" value="Isochorismatase-like hydrolases"/>
    <property type="match status" value="1"/>
</dbReference>
<dbReference type="PIRSF" id="PIRSF001111">
    <property type="entry name" value="Isochorismatase"/>
    <property type="match status" value="1"/>
</dbReference>
<gene>
    <name evidence="3" type="ORF">Plo01_53260</name>
</gene>
<dbReference type="Proteomes" id="UP000616724">
    <property type="component" value="Unassembled WGS sequence"/>
</dbReference>
<dbReference type="InterPro" id="IPR016291">
    <property type="entry name" value="Isochorismatase"/>
</dbReference>
<dbReference type="InterPro" id="IPR050272">
    <property type="entry name" value="Isochorismatase-like_hydrls"/>
</dbReference>
<keyword evidence="4" id="KW-1185">Reference proteome</keyword>
<dbReference type="PANTHER" id="PTHR43540:SF3">
    <property type="entry name" value="ENTEROBACTIN SYNTHASE COMPONENT B"/>
    <property type="match status" value="1"/>
</dbReference>
<organism evidence="3 4">
    <name type="scientific">Planobispora longispora</name>
    <dbReference type="NCBI Taxonomy" id="28887"/>
    <lineage>
        <taxon>Bacteria</taxon>
        <taxon>Bacillati</taxon>
        <taxon>Actinomycetota</taxon>
        <taxon>Actinomycetes</taxon>
        <taxon>Streptosporangiales</taxon>
        <taxon>Streptosporangiaceae</taxon>
        <taxon>Planobispora</taxon>
    </lineage>
</organism>
<dbReference type="PRINTS" id="PR01398">
    <property type="entry name" value="ISCHRISMTASE"/>
</dbReference>
<feature type="domain" description="Isochorismatase-like" evidence="2">
    <location>
        <begin position="32"/>
        <end position="205"/>
    </location>
</feature>
<name>A0A8J3RS59_9ACTN</name>
<dbReference type="AlphaFoldDB" id="A0A8J3RS59"/>
<dbReference type="GO" id="GO:0008908">
    <property type="term" value="F:isochorismatase activity"/>
    <property type="evidence" value="ECO:0007669"/>
    <property type="project" value="InterPro"/>
</dbReference>
<accession>A0A8J3RS59</accession>
<dbReference type="InterPro" id="IPR036380">
    <property type="entry name" value="Isochorismatase-like_sf"/>
</dbReference>
<proteinExistence type="predicted"/>
<dbReference type="InterPro" id="IPR000868">
    <property type="entry name" value="Isochorismatase-like_dom"/>
</dbReference>
<dbReference type="Pfam" id="PF00857">
    <property type="entry name" value="Isochorismatase"/>
    <property type="match status" value="1"/>
</dbReference>
<evidence type="ECO:0000256" key="1">
    <source>
        <dbReference type="ARBA" id="ARBA00022801"/>
    </source>
</evidence>
<protein>
    <recommendedName>
        <fullName evidence="2">Isochorismatase-like domain-containing protein</fullName>
    </recommendedName>
</protein>
<dbReference type="EMBL" id="BOOH01000044">
    <property type="protein sequence ID" value="GIH78897.1"/>
    <property type="molecule type" value="Genomic_DNA"/>
</dbReference>
<reference evidence="3 4" key="1">
    <citation type="submission" date="2021-01" db="EMBL/GenBank/DDBJ databases">
        <title>Whole genome shotgun sequence of Planobispora longispora NBRC 13918.</title>
        <authorList>
            <person name="Komaki H."/>
            <person name="Tamura T."/>
        </authorList>
    </citation>
    <scope>NUCLEOTIDE SEQUENCE [LARGE SCALE GENOMIC DNA]</scope>
    <source>
        <strain evidence="3 4">NBRC 13918</strain>
    </source>
</reference>
<keyword evidence="1" id="KW-0378">Hydrolase</keyword>
<dbReference type="RefSeq" id="WP_203893380.1">
    <property type="nucleotide sequence ID" value="NZ_BOOH01000044.1"/>
</dbReference>